<dbReference type="SUPFAM" id="SSF51445">
    <property type="entry name" value="(Trans)glycosidases"/>
    <property type="match status" value="1"/>
</dbReference>
<dbReference type="EMBL" id="AP026866">
    <property type="protein sequence ID" value="BDS07084.1"/>
    <property type="molecule type" value="Genomic_DNA"/>
</dbReference>
<dbReference type="KEGG" id="osu:NT6N_21240"/>
<dbReference type="AlphaFoldDB" id="A0AAT9FMD7"/>
<name>A0AAT9FMD7_9BACT</name>
<proteinExistence type="predicted"/>
<gene>
    <name evidence="2" type="ORF">NT6N_21240</name>
</gene>
<protein>
    <recommendedName>
        <fullName evidence="3">Alpha-galactosidase</fullName>
    </recommendedName>
</protein>
<evidence type="ECO:0000256" key="1">
    <source>
        <dbReference type="SAM" id="SignalP"/>
    </source>
</evidence>
<keyword evidence="1" id="KW-0732">Signal</keyword>
<sequence length="773" mass="86918">MHFKTSLLVFLTVCPISWATAADATHAVLENQFLKRTIATENGVHTQSISNKLDGKSLTPKSAHAFVITLADDTTLTSTDFETNSVTPSETPEGKSLTIQLTCKKIPLKATLSYQLKNDAFYCRKTLSLTPGKALEVKQIDLESLELTEAYQPYTISQITAKGAAQWRPGLGQPLYTKTSGTFWGVEFPASMNTVKDGTLRCSYLVGKTLPAGKTYQSHTSVLGVADSPDFVKEAFFNYIDQTRIRPLRLQTQYNSWFDYGKGVSSQKFTTSIKKVHNELNTKRGVPPLSAYVIDDGWQNTSDDWSKKAWTVNGKFDPNFTNSFKAATDAESHLGLWLSPGCIFGGQPAIPKMRAAGFKSLDPWMSLSAPGYTDKLEERMVELTEQGVTYFKLDGVFGHLNTRNFDVEGFKGSEKELNDAKYDQQKIQYLTDGSERLIKIFQAMHKANPDVYIVISNGAWLSPFWLQHIDAVWMINAGDAAGGANRTGELVYRDAVYHDLAVTENTQFPLHSIFNHEPKKTKTGESKETFRRYLYMNMSRGTGFVELYIKPFVIKEYDWDVLAEGLLWVHDIFPTFKHSRMHGGRPKKGEVYGYTAWLKERGFVSIHNPSNKEQTYTLTLDRKFGLTPDSKETSYLLSSPISDSLEGLKKQYRHGDTISVDLKPGEIRILNFDTEPRDWKQLTDLQTRTKQELPKPVSIQGHAILGTWKYGNHQREFKVDGTCTLTSGKKVQWTKPFTINSPTQATVQGGYKHVIQKDGSLRIEGKYTATKGP</sequence>
<evidence type="ECO:0000313" key="2">
    <source>
        <dbReference type="EMBL" id="BDS07084.1"/>
    </source>
</evidence>
<dbReference type="Gene3D" id="3.20.20.70">
    <property type="entry name" value="Aldolase class I"/>
    <property type="match status" value="1"/>
</dbReference>
<dbReference type="InterPro" id="IPR017853">
    <property type="entry name" value="GH"/>
</dbReference>
<organism evidence="2">
    <name type="scientific">Oceaniferula spumae</name>
    <dbReference type="NCBI Taxonomy" id="2979115"/>
    <lineage>
        <taxon>Bacteria</taxon>
        <taxon>Pseudomonadati</taxon>
        <taxon>Verrucomicrobiota</taxon>
        <taxon>Verrucomicrobiia</taxon>
        <taxon>Verrucomicrobiales</taxon>
        <taxon>Verrucomicrobiaceae</taxon>
        <taxon>Oceaniferula</taxon>
    </lineage>
</organism>
<dbReference type="InterPro" id="IPR013785">
    <property type="entry name" value="Aldolase_TIM"/>
</dbReference>
<reference evidence="2" key="1">
    <citation type="submission" date="2024-07" db="EMBL/GenBank/DDBJ databases">
        <title>Complete genome sequence of Verrucomicrobiaceae bacterium NT6N.</title>
        <authorList>
            <person name="Huang C."/>
            <person name="Takami H."/>
            <person name="Hamasaki K."/>
        </authorList>
    </citation>
    <scope>NUCLEOTIDE SEQUENCE</scope>
    <source>
        <strain evidence="2">NT6N</strain>
    </source>
</reference>
<feature type="signal peptide" evidence="1">
    <location>
        <begin position="1"/>
        <end position="21"/>
    </location>
</feature>
<evidence type="ECO:0008006" key="3">
    <source>
        <dbReference type="Google" id="ProtNLM"/>
    </source>
</evidence>
<accession>A0AAT9FMD7</accession>
<feature type="chain" id="PRO_5043613824" description="Alpha-galactosidase" evidence="1">
    <location>
        <begin position="22"/>
        <end position="773"/>
    </location>
</feature>